<dbReference type="PROSITE" id="PS50878">
    <property type="entry name" value="RT_POL"/>
    <property type="match status" value="1"/>
</dbReference>
<keyword evidence="2" id="KW-0808">Transferase</keyword>
<accession>A0A438J2C9</accession>
<dbReference type="Pfam" id="PF00078">
    <property type="entry name" value="RVT_1"/>
    <property type="match status" value="1"/>
</dbReference>
<dbReference type="PANTHER" id="PTHR46890:SF50">
    <property type="entry name" value="RNA-DIRECTED DNA POLYMERASE, EUKARYOTA, REVERSE TRANSCRIPTASE ZINC-BINDING DOMAIN PROTEIN-RELATED"/>
    <property type="match status" value="1"/>
</dbReference>
<feature type="domain" description="Reverse transcriptase" evidence="1">
    <location>
        <begin position="338"/>
        <end position="587"/>
    </location>
</feature>
<reference evidence="2 3" key="1">
    <citation type="journal article" date="2018" name="PLoS Genet.">
        <title>Population sequencing reveals clonal diversity and ancestral inbreeding in the grapevine cultivar Chardonnay.</title>
        <authorList>
            <person name="Roach M.J."/>
            <person name="Johnson D.L."/>
            <person name="Bohlmann J."/>
            <person name="van Vuuren H.J."/>
            <person name="Jones S.J."/>
            <person name="Pretorius I.S."/>
            <person name="Schmidt S.A."/>
            <person name="Borneman A.R."/>
        </authorList>
    </citation>
    <scope>NUCLEOTIDE SEQUENCE [LARGE SCALE GENOMIC DNA]</scope>
    <source>
        <strain evidence="3">cv. Chardonnay</strain>
        <tissue evidence="2">Leaf</tissue>
    </source>
</reference>
<evidence type="ECO:0000313" key="2">
    <source>
        <dbReference type="EMBL" id="RVX03104.1"/>
    </source>
</evidence>
<dbReference type="Gene3D" id="3.60.10.10">
    <property type="entry name" value="Endonuclease/exonuclease/phosphatase"/>
    <property type="match status" value="1"/>
</dbReference>
<dbReference type="InterPro" id="IPR000477">
    <property type="entry name" value="RT_dom"/>
</dbReference>
<name>A0A438J2C9_VITVI</name>
<evidence type="ECO:0000313" key="3">
    <source>
        <dbReference type="Proteomes" id="UP000288805"/>
    </source>
</evidence>
<comment type="caution">
    <text evidence="2">The sequence shown here is derived from an EMBL/GenBank/DDBJ whole genome shotgun (WGS) entry which is preliminary data.</text>
</comment>
<dbReference type="Proteomes" id="UP000288805">
    <property type="component" value="Unassembled WGS sequence"/>
</dbReference>
<evidence type="ECO:0000259" key="1">
    <source>
        <dbReference type="PROSITE" id="PS50878"/>
    </source>
</evidence>
<dbReference type="AlphaFoldDB" id="A0A438J2C9"/>
<protein>
    <submittedName>
        <fullName evidence="2">LINE-1 reverse transcriptase-like</fullName>
    </submittedName>
</protein>
<dbReference type="SUPFAM" id="SSF56672">
    <property type="entry name" value="DNA/RNA polymerases"/>
    <property type="match status" value="1"/>
</dbReference>
<sequence length="630" mass="70993">MVCKKEGSNAGYPMKLRLLSWNVRGANDSSKRKVIKAMIRSQKVDLFCLQETKIQVMDEGVVRSLGTGRFLEWGALDAHGSAGGVLICWDKRTLELIEMEVGGDFNVVPVSKRKEQSGKDKWCDEKIRPEITKHGQDWIDSSCLSAGWINVVGWFNVGPPSGVVAGDSGEGKASFRLASKLKVLKQKIKEWNREVFGRLEVNKSLALQQVEFWDRVESERSLSVSETEMKKEAKEIFKKWVLLEETHWRQMSRELWLKEGDKNSSFFHRMANAHCRTNSMDRIKINGVWRTEEQEEEIHSALMDMNGDKAPGPDGFTGAFWQTCWEFVKEEIMDLFKEFFVQKSFAKSLNTTFLVLIPKKGGAEDLGEFRPISLLGGLYKLVAKVLANRLKKVLGKVVSMDQNAFVRGRQILDASLIANEMKVLQKMGFGSRWMEWIWWCISTAKFSILVNGVPAGFFPSSKGLRQGDPLSPYLFVMGMEVLSALIRRAVGGGFVSGCSLKGRGGLVMEVSHLLFADDTIIFCEAKKEYLTSLSWILAWFEAASGLRINLAKSELIPIGEVEEIEEMAVELGCKVGALPSVYLGLPLGANHKAISMWDGVEERMRRRLALWKRQYISKGGRITLIQEHLG</sequence>
<proteinExistence type="predicted"/>
<dbReference type="CDD" id="cd01650">
    <property type="entry name" value="RT_nLTR_like"/>
    <property type="match status" value="1"/>
</dbReference>
<dbReference type="InterPro" id="IPR036691">
    <property type="entry name" value="Endo/exonu/phosph_ase_sf"/>
</dbReference>
<dbReference type="GO" id="GO:0003964">
    <property type="term" value="F:RNA-directed DNA polymerase activity"/>
    <property type="evidence" value="ECO:0007669"/>
    <property type="project" value="UniProtKB-KW"/>
</dbReference>
<organism evidence="2 3">
    <name type="scientific">Vitis vinifera</name>
    <name type="common">Grape</name>
    <dbReference type="NCBI Taxonomy" id="29760"/>
    <lineage>
        <taxon>Eukaryota</taxon>
        <taxon>Viridiplantae</taxon>
        <taxon>Streptophyta</taxon>
        <taxon>Embryophyta</taxon>
        <taxon>Tracheophyta</taxon>
        <taxon>Spermatophyta</taxon>
        <taxon>Magnoliopsida</taxon>
        <taxon>eudicotyledons</taxon>
        <taxon>Gunneridae</taxon>
        <taxon>Pentapetalae</taxon>
        <taxon>rosids</taxon>
        <taxon>Vitales</taxon>
        <taxon>Vitaceae</taxon>
        <taxon>Viteae</taxon>
        <taxon>Vitis</taxon>
    </lineage>
</organism>
<dbReference type="InterPro" id="IPR052343">
    <property type="entry name" value="Retrotransposon-Effector_Assoc"/>
</dbReference>
<keyword evidence="2" id="KW-0548">Nucleotidyltransferase</keyword>
<dbReference type="InterPro" id="IPR043502">
    <property type="entry name" value="DNA/RNA_pol_sf"/>
</dbReference>
<keyword evidence="2" id="KW-0695">RNA-directed DNA polymerase</keyword>
<dbReference type="SUPFAM" id="SSF56219">
    <property type="entry name" value="DNase I-like"/>
    <property type="match status" value="1"/>
</dbReference>
<gene>
    <name evidence="2" type="primary">LIN1_62</name>
    <name evidence="2" type="ORF">CK203_016597</name>
</gene>
<dbReference type="EMBL" id="QGNW01000067">
    <property type="protein sequence ID" value="RVX03104.1"/>
    <property type="molecule type" value="Genomic_DNA"/>
</dbReference>
<dbReference type="PANTHER" id="PTHR46890">
    <property type="entry name" value="NON-LTR RETROLELEMENT REVERSE TRANSCRIPTASE-LIKE PROTEIN-RELATED"/>
    <property type="match status" value="1"/>
</dbReference>